<keyword evidence="4" id="KW-1003">Cell membrane</keyword>
<feature type="transmembrane region" description="Helical" evidence="9">
    <location>
        <begin position="60"/>
        <end position="80"/>
    </location>
</feature>
<keyword evidence="12" id="KW-1185">Reference proteome</keyword>
<name>A0A1M6QUV5_9FIRM</name>
<comment type="subcellular location">
    <subcellularLocation>
        <location evidence="1">Cell membrane</location>
        <topology evidence="1">Multi-pass membrane protein</topology>
    </subcellularLocation>
</comment>
<evidence type="ECO:0000259" key="10">
    <source>
        <dbReference type="Pfam" id="PF03553"/>
    </source>
</evidence>
<proteinExistence type="inferred from homology"/>
<feature type="transmembrane region" description="Helical" evidence="9">
    <location>
        <begin position="182"/>
        <end position="200"/>
    </location>
</feature>
<comment type="similarity">
    <text evidence="8">Belongs to the NhaC Na(+)/H(+) (TC 2.A.35) antiporter family.</text>
</comment>
<accession>A0A1M6QUV5</accession>
<evidence type="ECO:0000256" key="3">
    <source>
        <dbReference type="ARBA" id="ARBA00022449"/>
    </source>
</evidence>
<dbReference type="Proteomes" id="UP000184082">
    <property type="component" value="Unassembled WGS sequence"/>
</dbReference>
<evidence type="ECO:0000313" key="12">
    <source>
        <dbReference type="Proteomes" id="UP000184082"/>
    </source>
</evidence>
<dbReference type="GO" id="GO:0015297">
    <property type="term" value="F:antiporter activity"/>
    <property type="evidence" value="ECO:0007669"/>
    <property type="project" value="UniProtKB-KW"/>
</dbReference>
<dbReference type="PANTHER" id="PTHR33451:SF3">
    <property type="entry name" value="MALATE-2H(+)_NA(+)-LACTATE ANTIPORTER"/>
    <property type="match status" value="1"/>
</dbReference>
<keyword evidence="5 9" id="KW-0812">Transmembrane</keyword>
<evidence type="ECO:0000256" key="6">
    <source>
        <dbReference type="ARBA" id="ARBA00022989"/>
    </source>
</evidence>
<evidence type="ECO:0000313" key="11">
    <source>
        <dbReference type="EMBL" id="SHK23976.1"/>
    </source>
</evidence>
<feature type="transmembrane region" description="Helical" evidence="9">
    <location>
        <begin position="340"/>
        <end position="360"/>
    </location>
</feature>
<dbReference type="GO" id="GO:0005886">
    <property type="term" value="C:plasma membrane"/>
    <property type="evidence" value="ECO:0007669"/>
    <property type="project" value="UniProtKB-SubCell"/>
</dbReference>
<feature type="transmembrane region" description="Helical" evidence="9">
    <location>
        <begin position="418"/>
        <end position="438"/>
    </location>
</feature>
<dbReference type="AlphaFoldDB" id="A0A1M6QUV5"/>
<keyword evidence="3" id="KW-0050">Antiport</keyword>
<organism evidence="11 12">
    <name type="scientific">Caminicella sporogenes DSM 14501</name>
    <dbReference type="NCBI Taxonomy" id="1121266"/>
    <lineage>
        <taxon>Bacteria</taxon>
        <taxon>Bacillati</taxon>
        <taxon>Bacillota</taxon>
        <taxon>Clostridia</taxon>
        <taxon>Peptostreptococcales</taxon>
        <taxon>Caminicellaceae</taxon>
        <taxon>Caminicella</taxon>
    </lineage>
</organism>
<feature type="transmembrane region" description="Helical" evidence="9">
    <location>
        <begin position="129"/>
        <end position="153"/>
    </location>
</feature>
<dbReference type="InterPro" id="IPR018461">
    <property type="entry name" value="Na/H_Antiport_NhaC-like_C"/>
</dbReference>
<feature type="transmembrane region" description="Helical" evidence="9">
    <location>
        <begin position="221"/>
        <end position="245"/>
    </location>
</feature>
<feature type="transmembrane region" description="Helical" evidence="9">
    <location>
        <begin position="295"/>
        <end position="317"/>
    </location>
</feature>
<evidence type="ECO:0000256" key="2">
    <source>
        <dbReference type="ARBA" id="ARBA00022448"/>
    </source>
</evidence>
<keyword evidence="2" id="KW-0813">Transport</keyword>
<sequence length="445" mass="49258">MQSTYVVILITLISIITAILLHLPIYLGLLTGLLTASFFSIINGYSIKDVFKMFFSGIKNVYTVLIMLSLIGMLISIWMASGTIPSMIYYGFKYLSNTNIILAAFLTCSIISMILGTALGTISTVGSAFLSLSIGLNIPLPLLVGAVVSGAYLGDRTSPMSSSLNLTATMTETNVIDNIKHMQYTTIPVFISTFLIYWYLGNKFINTNTNGIKHFQNLFISTFNIGFISLVPPALILICAVIFKMSIVKSIFIGLLSSVFISLYINNLTLTNLLKIAVYGYYPLNKEISKIMSGSGFISMINVLLVIIFSTGLNGILEDTKMIKPLIEKISYSIKNFKDLIYKTALLSFIISVITCNQTLSSIIPGQYLKQIYDKFEIPKSTLARTISDSGIITVPLIPWNVNAILVSSIMKISAIKYIPFAFFCYLLPLFTLIYPNFRNIKSKN</sequence>
<dbReference type="STRING" id="1121266.SAMN02745883_01619"/>
<feature type="transmembrane region" description="Helical" evidence="9">
    <location>
        <begin position="6"/>
        <end position="39"/>
    </location>
</feature>
<evidence type="ECO:0000256" key="7">
    <source>
        <dbReference type="ARBA" id="ARBA00023136"/>
    </source>
</evidence>
<dbReference type="EMBL" id="FRAJ01000012">
    <property type="protein sequence ID" value="SHK23976.1"/>
    <property type="molecule type" value="Genomic_DNA"/>
</dbReference>
<reference evidence="11 12" key="1">
    <citation type="submission" date="2016-11" db="EMBL/GenBank/DDBJ databases">
        <authorList>
            <person name="Jaros S."/>
            <person name="Januszkiewicz K."/>
            <person name="Wedrychowicz H."/>
        </authorList>
    </citation>
    <scope>NUCLEOTIDE SEQUENCE [LARGE SCALE GENOMIC DNA]</scope>
    <source>
        <strain evidence="11 12">DSM 14501</strain>
    </source>
</reference>
<dbReference type="PANTHER" id="PTHR33451">
    <property type="entry name" value="MALATE-2H(+)/NA(+)-LACTATE ANTIPORTER"/>
    <property type="match status" value="1"/>
</dbReference>
<dbReference type="InterPro" id="IPR052180">
    <property type="entry name" value="NhaC_Na-H+_Antiporter"/>
</dbReference>
<evidence type="ECO:0000256" key="1">
    <source>
        <dbReference type="ARBA" id="ARBA00004651"/>
    </source>
</evidence>
<evidence type="ECO:0000256" key="8">
    <source>
        <dbReference type="ARBA" id="ARBA00038435"/>
    </source>
</evidence>
<gene>
    <name evidence="11" type="ORF">SAMN02745883_01619</name>
</gene>
<evidence type="ECO:0000256" key="9">
    <source>
        <dbReference type="SAM" id="Phobius"/>
    </source>
</evidence>
<feature type="transmembrane region" description="Helical" evidence="9">
    <location>
        <begin position="100"/>
        <end position="122"/>
    </location>
</feature>
<feature type="transmembrane region" description="Helical" evidence="9">
    <location>
        <begin position="251"/>
        <end position="274"/>
    </location>
</feature>
<keyword evidence="6 9" id="KW-1133">Transmembrane helix</keyword>
<evidence type="ECO:0000256" key="5">
    <source>
        <dbReference type="ARBA" id="ARBA00022692"/>
    </source>
</evidence>
<evidence type="ECO:0000256" key="4">
    <source>
        <dbReference type="ARBA" id="ARBA00022475"/>
    </source>
</evidence>
<dbReference type="Pfam" id="PF03553">
    <property type="entry name" value="Na_H_antiporter"/>
    <property type="match status" value="1"/>
</dbReference>
<feature type="domain" description="Na+/H+ antiporter NhaC-like C-terminal" evidence="10">
    <location>
        <begin position="150"/>
        <end position="435"/>
    </location>
</feature>
<protein>
    <submittedName>
        <fullName evidence="11">Na+:H+ antiporter, NhaC family</fullName>
    </submittedName>
</protein>
<keyword evidence="7 9" id="KW-0472">Membrane</keyword>